<protein>
    <submittedName>
        <fullName evidence="2">Uncharacterized protein</fullName>
    </submittedName>
</protein>
<dbReference type="Proteomes" id="UP000250429">
    <property type="component" value="Unassembled WGS sequence"/>
</dbReference>
<name>A0A329UP45_9FIRM</name>
<keyword evidence="3" id="KW-1185">Reference proteome</keyword>
<sequence length="63" mass="7311">MVVILALDILQVSKGLIRMNDVWDKIGTFFGRMLALTMAICAWLLIIVFTLKLIWFILFRILV</sequence>
<evidence type="ECO:0000313" key="3">
    <source>
        <dbReference type="Proteomes" id="UP000250429"/>
    </source>
</evidence>
<evidence type="ECO:0000313" key="2">
    <source>
        <dbReference type="EMBL" id="RAW63507.1"/>
    </source>
</evidence>
<proteinExistence type="predicted"/>
<accession>A0A329UP45</accession>
<keyword evidence="1" id="KW-0812">Transmembrane</keyword>
<evidence type="ECO:0000256" key="1">
    <source>
        <dbReference type="SAM" id="Phobius"/>
    </source>
</evidence>
<reference evidence="2 3" key="1">
    <citation type="submission" date="2018-02" db="EMBL/GenBank/DDBJ databases">
        <title>Complete genome sequencing of Faecalibacterium prausnitzii strains isolated from the human gut.</title>
        <authorList>
            <person name="Fitzgerald B.C."/>
            <person name="Shkoporov A.N."/>
            <person name="Ross P.R."/>
            <person name="Hill C."/>
        </authorList>
    </citation>
    <scope>NUCLEOTIDE SEQUENCE [LARGE SCALE GENOMIC DNA]</scope>
    <source>
        <strain evidence="2 3">APC922/41-1</strain>
    </source>
</reference>
<dbReference type="EMBL" id="PRLC01000001">
    <property type="protein sequence ID" value="RAW63507.1"/>
    <property type="molecule type" value="Genomic_DNA"/>
</dbReference>
<keyword evidence="1" id="KW-1133">Transmembrane helix</keyword>
<comment type="caution">
    <text evidence="2">The sequence shown here is derived from an EMBL/GenBank/DDBJ whole genome shotgun (WGS) entry which is preliminary data.</text>
</comment>
<organism evidence="2 3">
    <name type="scientific">Faecalibacterium hattorii</name>
    <dbReference type="NCBI Taxonomy" id="2935520"/>
    <lineage>
        <taxon>Bacteria</taxon>
        <taxon>Bacillati</taxon>
        <taxon>Bacillota</taxon>
        <taxon>Clostridia</taxon>
        <taxon>Eubacteriales</taxon>
        <taxon>Oscillospiraceae</taxon>
        <taxon>Faecalibacterium</taxon>
    </lineage>
</organism>
<dbReference type="AlphaFoldDB" id="A0A329UP45"/>
<keyword evidence="1" id="KW-0472">Membrane</keyword>
<feature type="transmembrane region" description="Helical" evidence="1">
    <location>
        <begin position="33"/>
        <end position="58"/>
    </location>
</feature>
<gene>
    <name evidence="2" type="ORF">C4N23_00375</name>
</gene>